<reference evidence="1" key="1">
    <citation type="submission" date="2015-12" db="EMBL/GenBank/DDBJ databases">
        <title>Update maize B73 reference genome by single molecule sequencing technologies.</title>
        <authorList>
            <consortium name="Maize Genome Sequencing Project"/>
            <person name="Ware D."/>
        </authorList>
    </citation>
    <scope>NUCLEOTIDE SEQUENCE</scope>
    <source>
        <tissue evidence="1">Seedling</tissue>
    </source>
</reference>
<dbReference type="EMBL" id="CM000785">
    <property type="protein sequence ID" value="AQL09934.1"/>
    <property type="molecule type" value="Genomic_DNA"/>
</dbReference>
<organism evidence="1">
    <name type="scientific">Zea mays</name>
    <name type="common">Maize</name>
    <dbReference type="NCBI Taxonomy" id="4577"/>
    <lineage>
        <taxon>Eukaryota</taxon>
        <taxon>Viridiplantae</taxon>
        <taxon>Streptophyta</taxon>
        <taxon>Embryophyta</taxon>
        <taxon>Tracheophyta</taxon>
        <taxon>Spermatophyta</taxon>
        <taxon>Magnoliopsida</taxon>
        <taxon>Liliopsida</taxon>
        <taxon>Poales</taxon>
        <taxon>Poaceae</taxon>
        <taxon>PACMAD clade</taxon>
        <taxon>Panicoideae</taxon>
        <taxon>Andropogonodae</taxon>
        <taxon>Andropogoneae</taxon>
        <taxon>Tripsacinae</taxon>
        <taxon>Zea</taxon>
    </lineage>
</organism>
<name>A0A1D6PL24_MAIZE</name>
<evidence type="ECO:0000313" key="1">
    <source>
        <dbReference type="EMBL" id="AQL09934.1"/>
    </source>
</evidence>
<dbReference type="AlphaFoldDB" id="A0A1D6PL24"/>
<gene>
    <name evidence="1" type="ORF">ZEAMMB73_Zm00001d048496</name>
</gene>
<accession>A0A1D6PL24</accession>
<sequence>MGLLGRRPWLLLLALASAAVAVAVAVEASEGDADPLYRPKHEGLYCDKHCSVSPVGTVGCHEWASFAAQDHICRRRRCGCSTCGSLRHSTAMGIRRWPCYLPRCGYPPVVPLVELCQGGC</sequence>
<proteinExistence type="predicted"/>
<protein>
    <submittedName>
        <fullName evidence="1">Per1-like family protein</fullName>
    </submittedName>
</protein>